<gene>
    <name evidence="1" type="ORF">CLV58_13641</name>
</gene>
<dbReference type="AlphaFoldDB" id="A0A2T0RXI8"/>
<dbReference type="RefSeq" id="WP_106140655.1">
    <property type="nucleotide sequence ID" value="NZ_PVTE01000036.1"/>
</dbReference>
<protein>
    <submittedName>
        <fullName evidence="1">Uncharacterized protein</fullName>
    </submittedName>
</protein>
<reference evidence="1 2" key="1">
    <citation type="submission" date="2018-03" db="EMBL/GenBank/DDBJ databases">
        <title>Genomic Encyclopedia of Archaeal and Bacterial Type Strains, Phase II (KMG-II): from individual species to whole genera.</title>
        <authorList>
            <person name="Goeker M."/>
        </authorList>
    </citation>
    <scope>NUCLEOTIDE SEQUENCE [LARGE SCALE GENOMIC DNA]</scope>
    <source>
        <strain evidence="1 2">DSM 28354</strain>
    </source>
</reference>
<sequence>MQFFIPLATSPQQAERIHYRIVSRLTALGYALTDHRIARVIYRRDGRIISDAVGSRCDNGEIVLAIFKYDVGYAICTYSHGAVGGSPVTVGYGLVESANVFDELDSNAQGPQ</sequence>
<organism evidence="1 2">
    <name type="scientific">Spirosoma oryzae</name>
    <dbReference type="NCBI Taxonomy" id="1469603"/>
    <lineage>
        <taxon>Bacteria</taxon>
        <taxon>Pseudomonadati</taxon>
        <taxon>Bacteroidota</taxon>
        <taxon>Cytophagia</taxon>
        <taxon>Cytophagales</taxon>
        <taxon>Cytophagaceae</taxon>
        <taxon>Spirosoma</taxon>
    </lineage>
</organism>
<comment type="caution">
    <text evidence="1">The sequence shown here is derived from an EMBL/GenBank/DDBJ whole genome shotgun (WGS) entry which is preliminary data.</text>
</comment>
<evidence type="ECO:0000313" key="1">
    <source>
        <dbReference type="EMBL" id="PRY25906.1"/>
    </source>
</evidence>
<proteinExistence type="predicted"/>
<accession>A0A2T0RXI8</accession>
<evidence type="ECO:0000313" key="2">
    <source>
        <dbReference type="Proteomes" id="UP000238375"/>
    </source>
</evidence>
<keyword evidence="2" id="KW-1185">Reference proteome</keyword>
<dbReference type="OrthoDB" id="8482106at2"/>
<dbReference type="EMBL" id="PVTE01000036">
    <property type="protein sequence ID" value="PRY25906.1"/>
    <property type="molecule type" value="Genomic_DNA"/>
</dbReference>
<name>A0A2T0RXI8_9BACT</name>
<dbReference type="Proteomes" id="UP000238375">
    <property type="component" value="Unassembled WGS sequence"/>
</dbReference>